<accession>A0A834KPY2</accession>
<organism evidence="2 3">
    <name type="scientific">Vespula pensylvanica</name>
    <name type="common">Western yellow jacket</name>
    <name type="synonym">Wasp</name>
    <dbReference type="NCBI Taxonomy" id="30213"/>
    <lineage>
        <taxon>Eukaryota</taxon>
        <taxon>Metazoa</taxon>
        <taxon>Ecdysozoa</taxon>
        <taxon>Arthropoda</taxon>
        <taxon>Hexapoda</taxon>
        <taxon>Insecta</taxon>
        <taxon>Pterygota</taxon>
        <taxon>Neoptera</taxon>
        <taxon>Endopterygota</taxon>
        <taxon>Hymenoptera</taxon>
        <taxon>Apocrita</taxon>
        <taxon>Aculeata</taxon>
        <taxon>Vespoidea</taxon>
        <taxon>Vespidae</taxon>
        <taxon>Vespinae</taxon>
        <taxon>Vespula</taxon>
    </lineage>
</organism>
<evidence type="ECO:0000313" key="3">
    <source>
        <dbReference type="Proteomes" id="UP000600918"/>
    </source>
</evidence>
<dbReference type="Proteomes" id="UP000600918">
    <property type="component" value="Unassembled WGS sequence"/>
</dbReference>
<keyword evidence="3" id="KW-1185">Reference proteome</keyword>
<name>A0A834KPY2_VESPE</name>
<evidence type="ECO:0000256" key="1">
    <source>
        <dbReference type="SAM" id="MobiDB-lite"/>
    </source>
</evidence>
<evidence type="ECO:0000313" key="2">
    <source>
        <dbReference type="EMBL" id="KAF7410618.1"/>
    </source>
</evidence>
<reference evidence="2" key="1">
    <citation type="journal article" date="2020" name="G3 (Bethesda)">
        <title>High-Quality Assemblies for Three Invasive Social Wasps from the &lt;i&gt;Vespula&lt;/i&gt; Genus.</title>
        <authorList>
            <person name="Harrop T.W.R."/>
            <person name="Guhlin J."/>
            <person name="McLaughlin G.M."/>
            <person name="Permina E."/>
            <person name="Stockwell P."/>
            <person name="Gilligan J."/>
            <person name="Le Lec M.F."/>
            <person name="Gruber M.A.M."/>
            <person name="Quinn O."/>
            <person name="Lovegrove M."/>
            <person name="Duncan E.J."/>
            <person name="Remnant E.J."/>
            <person name="Van Eeckhoven J."/>
            <person name="Graham B."/>
            <person name="Knapp R.A."/>
            <person name="Langford K.W."/>
            <person name="Kronenberg Z."/>
            <person name="Press M.O."/>
            <person name="Eacker S.M."/>
            <person name="Wilson-Rankin E.E."/>
            <person name="Purcell J."/>
            <person name="Lester P.J."/>
            <person name="Dearden P.K."/>
        </authorList>
    </citation>
    <scope>NUCLEOTIDE SEQUENCE</scope>
    <source>
        <strain evidence="2">Volc-1</strain>
    </source>
</reference>
<gene>
    <name evidence="2" type="ORF">H0235_013225</name>
</gene>
<protein>
    <submittedName>
        <fullName evidence="2">Uncharacterized protein</fullName>
    </submittedName>
</protein>
<proteinExistence type="predicted"/>
<comment type="caution">
    <text evidence="2">The sequence shown here is derived from an EMBL/GenBank/DDBJ whole genome shotgun (WGS) entry which is preliminary data.</text>
</comment>
<feature type="region of interest" description="Disordered" evidence="1">
    <location>
        <begin position="29"/>
        <end position="54"/>
    </location>
</feature>
<sequence>MVPLAKGPSSLLTPKKNFFLAVSPLLASSTQRRGGEGPGGEEERGWGREPGGVDRIPMSARIYCTFLERRRASNEAVKFSVAYETVENKEEYERIVEQVIKKVAIRRVKLGICPSEGNGSPQINESPES</sequence>
<dbReference type="AlphaFoldDB" id="A0A834KPY2"/>
<dbReference type="EMBL" id="JACSDY010000013">
    <property type="protein sequence ID" value="KAF7410618.1"/>
    <property type="molecule type" value="Genomic_DNA"/>
</dbReference>